<dbReference type="EMBL" id="CATQJA010001000">
    <property type="protein sequence ID" value="CAJ0565167.1"/>
    <property type="molecule type" value="Genomic_DNA"/>
</dbReference>
<keyword evidence="3" id="KW-1185">Reference proteome</keyword>
<evidence type="ECO:0000259" key="1">
    <source>
        <dbReference type="Pfam" id="PF14652"/>
    </source>
</evidence>
<dbReference type="Pfam" id="PF14652">
    <property type="entry name" value="DUF4457"/>
    <property type="match status" value="1"/>
</dbReference>
<sequence>MWCASIGEAPIELRLHFAKSEAVAMIRIWNYNESRVHAQRGVRRLNMTLDGEIIFKGEIKCAYESEEEAEGMGDTVLFTTDEAILESIANNDLCLIHDFDFANSTQDVREQSEHSDALMTFTPYRPTTGESFGEPARRAKVLPSKVLHIELLSNWGSRDSIGLTGLEILGPNAEVVKLQNVQISVSNGSPGIESLISGRNLSRSPSEMWLTPFDPSKPPTITINFPQPQAMTGISFWNYNASPEMSYAGVREVRIHANSKPVVGNALLRKAPGFVFFDYVQDVPFTKAWSQKTAVPRPLTHSIDGFIFQLRLLSTWGDEFYVGLNGIELLDRRDRPLKLRPHNLAAFPESINILPMVDGDPRTSENLIDGCNDTERPEHMWLTPLLPNRVARIFIIFDEPTFVSKILVYNYRKTPERGVRHISVSVDDLIVFSGEVPPSTGQQTGILEVGMRED</sequence>
<feature type="domain" description="KATNIP" evidence="1">
    <location>
        <begin position="149"/>
        <end position="436"/>
    </location>
</feature>
<comment type="caution">
    <text evidence="2">The sequence shown here is derived from an EMBL/GenBank/DDBJ whole genome shotgun (WGS) entry which is preliminary data.</text>
</comment>
<name>A0AA36CA04_9BILA</name>
<feature type="non-terminal residue" evidence="2">
    <location>
        <position position="1"/>
    </location>
</feature>
<dbReference type="PANTHER" id="PTHR21534:SF0">
    <property type="entry name" value="KATANIN-INTERACTING PROTEIN"/>
    <property type="match status" value="1"/>
</dbReference>
<evidence type="ECO:0000313" key="3">
    <source>
        <dbReference type="Proteomes" id="UP001177023"/>
    </source>
</evidence>
<evidence type="ECO:0000313" key="2">
    <source>
        <dbReference type="EMBL" id="CAJ0565167.1"/>
    </source>
</evidence>
<protein>
    <recommendedName>
        <fullName evidence="1">KATNIP domain-containing protein</fullName>
    </recommendedName>
</protein>
<dbReference type="AlphaFoldDB" id="A0AA36CA04"/>
<dbReference type="PANTHER" id="PTHR21534">
    <property type="entry name" value="KATANIN-INTERACTING PROTEIN"/>
    <property type="match status" value="1"/>
</dbReference>
<accession>A0AA36CA04</accession>
<organism evidence="2 3">
    <name type="scientific">Mesorhabditis spiculigera</name>
    <dbReference type="NCBI Taxonomy" id="96644"/>
    <lineage>
        <taxon>Eukaryota</taxon>
        <taxon>Metazoa</taxon>
        <taxon>Ecdysozoa</taxon>
        <taxon>Nematoda</taxon>
        <taxon>Chromadorea</taxon>
        <taxon>Rhabditida</taxon>
        <taxon>Rhabditina</taxon>
        <taxon>Rhabditomorpha</taxon>
        <taxon>Rhabditoidea</taxon>
        <taxon>Rhabditidae</taxon>
        <taxon>Mesorhabditinae</taxon>
        <taxon>Mesorhabditis</taxon>
    </lineage>
</organism>
<dbReference type="InterPro" id="IPR027859">
    <property type="entry name" value="KATNIP_dom"/>
</dbReference>
<dbReference type="Proteomes" id="UP001177023">
    <property type="component" value="Unassembled WGS sequence"/>
</dbReference>
<gene>
    <name evidence="2" type="ORF">MSPICULIGERA_LOCUS3823</name>
</gene>
<proteinExistence type="predicted"/>
<dbReference type="InterPro" id="IPR026704">
    <property type="entry name" value="KATNIP"/>
</dbReference>
<reference evidence="2" key="1">
    <citation type="submission" date="2023-06" db="EMBL/GenBank/DDBJ databases">
        <authorList>
            <person name="Delattre M."/>
        </authorList>
    </citation>
    <scope>NUCLEOTIDE SEQUENCE</scope>
    <source>
        <strain evidence="2">AF72</strain>
    </source>
</reference>